<gene>
    <name evidence="2" type="ORF">FQA47_013493</name>
</gene>
<dbReference type="SMART" id="SM00671">
    <property type="entry name" value="SEL1"/>
    <property type="match status" value="4"/>
</dbReference>
<dbReference type="Proteomes" id="UP000646548">
    <property type="component" value="Unassembled WGS sequence"/>
</dbReference>
<evidence type="ECO:0000256" key="1">
    <source>
        <dbReference type="SAM" id="MobiDB-lite"/>
    </source>
</evidence>
<feature type="region of interest" description="Disordered" evidence="1">
    <location>
        <begin position="199"/>
        <end position="230"/>
    </location>
</feature>
<proteinExistence type="predicted"/>
<organism evidence="2 3">
    <name type="scientific">Oryzias melastigma</name>
    <name type="common">Marine medaka</name>
    <dbReference type="NCBI Taxonomy" id="30732"/>
    <lineage>
        <taxon>Eukaryota</taxon>
        <taxon>Metazoa</taxon>
        <taxon>Chordata</taxon>
        <taxon>Craniata</taxon>
        <taxon>Vertebrata</taxon>
        <taxon>Euteleostomi</taxon>
        <taxon>Actinopterygii</taxon>
        <taxon>Neopterygii</taxon>
        <taxon>Teleostei</taxon>
        <taxon>Neoteleostei</taxon>
        <taxon>Acanthomorphata</taxon>
        <taxon>Ovalentaria</taxon>
        <taxon>Atherinomorphae</taxon>
        <taxon>Beloniformes</taxon>
        <taxon>Adrianichthyidae</taxon>
        <taxon>Oryziinae</taxon>
        <taxon>Oryzias</taxon>
    </lineage>
</organism>
<dbReference type="PANTHER" id="PTHR45011">
    <property type="entry name" value="DAP3-BINDING CELL DEATH ENHANCER 1"/>
    <property type="match status" value="1"/>
</dbReference>
<dbReference type="InterPro" id="IPR011990">
    <property type="entry name" value="TPR-like_helical_dom_sf"/>
</dbReference>
<feature type="compositionally biased region" description="Low complexity" evidence="1">
    <location>
        <begin position="37"/>
        <end position="52"/>
    </location>
</feature>
<accession>A0A834EYP0</accession>
<dbReference type="PANTHER" id="PTHR45011:SF1">
    <property type="entry name" value="DAP3-BINDING CELL DEATH ENHANCER 1"/>
    <property type="match status" value="1"/>
</dbReference>
<dbReference type="GO" id="GO:0005739">
    <property type="term" value="C:mitochondrion"/>
    <property type="evidence" value="ECO:0007669"/>
    <property type="project" value="TreeGrafter"/>
</dbReference>
<feature type="region of interest" description="Disordered" evidence="1">
    <location>
        <begin position="151"/>
        <end position="181"/>
    </location>
</feature>
<dbReference type="GO" id="GO:0008625">
    <property type="term" value="P:extrinsic apoptotic signaling pathway via death domain receptors"/>
    <property type="evidence" value="ECO:0007669"/>
    <property type="project" value="TreeGrafter"/>
</dbReference>
<dbReference type="InterPro" id="IPR006597">
    <property type="entry name" value="Sel1-like"/>
</dbReference>
<dbReference type="EMBL" id="WKFB01001200">
    <property type="protein sequence ID" value="KAF6714816.1"/>
    <property type="molecule type" value="Genomic_DNA"/>
</dbReference>
<sequence length="569" mass="62146">MWRVQGFVGRALHRLHGSQTLRLTPNHHVEDEVLNSSAALSTSRQSSDSSFRSQKEEDGERNRKERTFQFDYAKLPRYTALDAVGWGAVAVLLMQICRRVHSSFSSSSEASPHAGSLAASSSLQRCGYRILLDILSRRDVLPRGRSVLCLQGVPESPNPDQSSTQSSSNSPASSEQQSLTADISDHQGELLFQHSHETGESLQTGECHQNDTSPEKTVRKNETASSEEEKLSQATLNLKHVGDTSIPVILNIIGLENTKTKNYREAFVCFKTAAQQGYSKAQFNTAVCYEKGRGVDKDIEKALHFYRQAAAKGHKQAQYRYAKLLLTSRGHQSAEEMSTVINLLTEAAAAGITKAQLCLASIYSQDPMRNVCKSITYLKMAAESGDDTALLFLGQCYESGFGVPQNFNKAAHFYKQAAQAGNKQAKSLLTPHSDMHTKAEDVVMRSIQSAPCFPVADSRLLPPPSSLTTSSHQAALPLLPHSWSTGNLGASRSLSSRPLHLQPSPTERGRCQWTVGVGRCRVRASDWPAARALHSAAPLRDPLAQRNSVASAALTGRTAPGLRRRGPRG</sequence>
<feature type="compositionally biased region" description="Polar residues" evidence="1">
    <location>
        <begin position="200"/>
        <end position="212"/>
    </location>
</feature>
<reference evidence="2" key="1">
    <citation type="journal article" name="BMC Genomics">
        <title>Long-read sequencing and de novo genome assembly of marine medaka (Oryzias melastigma).</title>
        <authorList>
            <person name="Liang P."/>
            <person name="Saqib H.S.A."/>
            <person name="Ni X."/>
            <person name="Shen Y."/>
        </authorList>
    </citation>
    <scope>NUCLEOTIDE SEQUENCE</scope>
    <source>
        <strain evidence="2">Bigg-433</strain>
    </source>
</reference>
<protein>
    <submittedName>
        <fullName evidence="2">Death ligand signal enhancer</fullName>
    </submittedName>
</protein>
<feature type="compositionally biased region" description="Basic and acidic residues" evidence="1">
    <location>
        <begin position="53"/>
        <end position="63"/>
    </location>
</feature>
<dbReference type="SUPFAM" id="SSF81901">
    <property type="entry name" value="HCP-like"/>
    <property type="match status" value="1"/>
</dbReference>
<dbReference type="AlphaFoldDB" id="A0A834EYP0"/>
<evidence type="ECO:0000313" key="3">
    <source>
        <dbReference type="Proteomes" id="UP000646548"/>
    </source>
</evidence>
<feature type="compositionally biased region" description="Basic and acidic residues" evidence="1">
    <location>
        <begin position="213"/>
        <end position="230"/>
    </location>
</feature>
<comment type="caution">
    <text evidence="2">The sequence shown here is derived from an EMBL/GenBank/DDBJ whole genome shotgun (WGS) entry which is preliminary data.</text>
</comment>
<name>A0A834EYP0_ORYME</name>
<dbReference type="Gene3D" id="1.25.40.10">
    <property type="entry name" value="Tetratricopeptide repeat domain"/>
    <property type="match status" value="1"/>
</dbReference>
<feature type="region of interest" description="Disordered" evidence="1">
    <location>
        <begin position="37"/>
        <end position="63"/>
    </location>
</feature>
<evidence type="ECO:0000313" key="2">
    <source>
        <dbReference type="EMBL" id="KAF6714816.1"/>
    </source>
</evidence>
<dbReference type="Pfam" id="PF08238">
    <property type="entry name" value="Sel1"/>
    <property type="match status" value="4"/>
</dbReference>
<feature type="compositionally biased region" description="Low complexity" evidence="1">
    <location>
        <begin position="158"/>
        <end position="178"/>
    </location>
</feature>
<dbReference type="InterPro" id="IPR052748">
    <property type="entry name" value="ISR_Activator"/>
</dbReference>
<feature type="region of interest" description="Disordered" evidence="1">
    <location>
        <begin position="489"/>
        <end position="508"/>
    </location>
</feature>